<feature type="transmembrane region" description="Helical" evidence="5">
    <location>
        <begin position="320"/>
        <end position="343"/>
    </location>
</feature>
<dbReference type="Pfam" id="PF07690">
    <property type="entry name" value="MFS_1"/>
    <property type="match status" value="1"/>
</dbReference>
<keyword evidence="8" id="KW-1185">Reference proteome</keyword>
<evidence type="ECO:0000313" key="8">
    <source>
        <dbReference type="Proteomes" id="UP001500213"/>
    </source>
</evidence>
<feature type="transmembrane region" description="Helical" evidence="5">
    <location>
        <begin position="293"/>
        <end position="314"/>
    </location>
</feature>
<dbReference type="Gene3D" id="1.20.1250.20">
    <property type="entry name" value="MFS general substrate transporter like domains"/>
    <property type="match status" value="1"/>
</dbReference>
<proteinExistence type="predicted"/>
<protein>
    <submittedName>
        <fullName evidence="7">MFS transporter</fullName>
    </submittedName>
</protein>
<dbReference type="InterPro" id="IPR020846">
    <property type="entry name" value="MFS_dom"/>
</dbReference>
<dbReference type="PANTHER" id="PTHR23514">
    <property type="entry name" value="BYPASS OF STOP CODON PROTEIN 6"/>
    <property type="match status" value="1"/>
</dbReference>
<dbReference type="PROSITE" id="PS50850">
    <property type="entry name" value="MFS"/>
    <property type="match status" value="1"/>
</dbReference>
<evidence type="ECO:0000256" key="1">
    <source>
        <dbReference type="ARBA" id="ARBA00004651"/>
    </source>
</evidence>
<keyword evidence="3 5" id="KW-1133">Transmembrane helix</keyword>
<dbReference type="SUPFAM" id="SSF103473">
    <property type="entry name" value="MFS general substrate transporter"/>
    <property type="match status" value="1"/>
</dbReference>
<feature type="transmembrane region" description="Helical" evidence="5">
    <location>
        <begin position="88"/>
        <end position="107"/>
    </location>
</feature>
<feature type="transmembrane region" description="Helical" evidence="5">
    <location>
        <begin position="57"/>
        <end position="81"/>
    </location>
</feature>
<dbReference type="InterPro" id="IPR036259">
    <property type="entry name" value="MFS_trans_sf"/>
</dbReference>
<dbReference type="PANTHER" id="PTHR23514:SF13">
    <property type="entry name" value="INNER MEMBRANE PROTEIN YBJJ"/>
    <property type="match status" value="1"/>
</dbReference>
<keyword evidence="4 5" id="KW-0472">Membrane</keyword>
<evidence type="ECO:0000256" key="5">
    <source>
        <dbReference type="SAM" id="Phobius"/>
    </source>
</evidence>
<dbReference type="InterPro" id="IPR051788">
    <property type="entry name" value="MFS_Transporter"/>
</dbReference>
<dbReference type="EMBL" id="BAABBX010000001">
    <property type="protein sequence ID" value="GAA4182608.1"/>
    <property type="molecule type" value="Genomic_DNA"/>
</dbReference>
<evidence type="ECO:0000259" key="6">
    <source>
        <dbReference type="PROSITE" id="PS50850"/>
    </source>
</evidence>
<organism evidence="7 8">
    <name type="scientific">Gryllotalpicola kribbensis</name>
    <dbReference type="NCBI Taxonomy" id="993084"/>
    <lineage>
        <taxon>Bacteria</taxon>
        <taxon>Bacillati</taxon>
        <taxon>Actinomycetota</taxon>
        <taxon>Actinomycetes</taxon>
        <taxon>Micrococcales</taxon>
        <taxon>Microbacteriaceae</taxon>
        <taxon>Gryllotalpicola</taxon>
    </lineage>
</organism>
<name>A0ABP8AEG9_9MICO</name>
<dbReference type="Proteomes" id="UP001500213">
    <property type="component" value="Unassembled WGS sequence"/>
</dbReference>
<feature type="transmembrane region" description="Helical" evidence="5">
    <location>
        <begin position="355"/>
        <end position="375"/>
    </location>
</feature>
<feature type="transmembrane region" description="Helical" evidence="5">
    <location>
        <begin position="178"/>
        <end position="202"/>
    </location>
</feature>
<accession>A0ABP8AEG9</accession>
<feature type="transmembrane region" description="Helical" evidence="5">
    <location>
        <begin position="152"/>
        <end position="172"/>
    </location>
</feature>
<comment type="subcellular location">
    <subcellularLocation>
        <location evidence="1">Cell membrane</location>
        <topology evidence="1">Multi-pass membrane protein</topology>
    </subcellularLocation>
</comment>
<keyword evidence="2 5" id="KW-0812">Transmembrane</keyword>
<dbReference type="RefSeq" id="WP_344772627.1">
    <property type="nucleotide sequence ID" value="NZ_BAABBX010000001.1"/>
</dbReference>
<feature type="transmembrane region" description="Helical" evidence="5">
    <location>
        <begin position="260"/>
        <end position="281"/>
    </location>
</feature>
<evidence type="ECO:0000256" key="2">
    <source>
        <dbReference type="ARBA" id="ARBA00022692"/>
    </source>
</evidence>
<reference evidence="8" key="1">
    <citation type="journal article" date="2019" name="Int. J. Syst. Evol. Microbiol.">
        <title>The Global Catalogue of Microorganisms (GCM) 10K type strain sequencing project: providing services to taxonomists for standard genome sequencing and annotation.</title>
        <authorList>
            <consortium name="The Broad Institute Genomics Platform"/>
            <consortium name="The Broad Institute Genome Sequencing Center for Infectious Disease"/>
            <person name="Wu L."/>
            <person name="Ma J."/>
        </authorList>
    </citation>
    <scope>NUCLEOTIDE SEQUENCE [LARGE SCALE GENOMIC DNA]</scope>
    <source>
        <strain evidence="8">JCM 17593</strain>
    </source>
</reference>
<feature type="transmembrane region" description="Helical" evidence="5">
    <location>
        <begin position="25"/>
        <end position="45"/>
    </location>
</feature>
<dbReference type="CDD" id="cd17393">
    <property type="entry name" value="MFS_MosC_like"/>
    <property type="match status" value="1"/>
</dbReference>
<evidence type="ECO:0000256" key="4">
    <source>
        <dbReference type="ARBA" id="ARBA00023136"/>
    </source>
</evidence>
<feature type="transmembrane region" description="Helical" evidence="5">
    <location>
        <begin position="223"/>
        <end position="240"/>
    </location>
</feature>
<evidence type="ECO:0000256" key="3">
    <source>
        <dbReference type="ARBA" id="ARBA00022989"/>
    </source>
</evidence>
<gene>
    <name evidence="7" type="ORF">GCM10022288_00750</name>
</gene>
<sequence length="407" mass="40889">MTLDTGAAAPAGPAHSTARLRRARAAVFGAFFINGFVLAVWVVQIPTVARETGIGNAALGSLLLLMGAGSVAGMQSTGYLAARVGSRAAVVLGALLLAAGAVVLSAAATPLALGVGLVVLGLGNGCIDVAMNDQAVEVERAYRRPIMSAFHATFSIGGAVGSGFGGVVNLLGGSVPAALLPAAAVVLLGAAACAPFLRPLAAPSHDDRNPREPDGTGMPRRQLARRAALLAVLAFAFMLAEGTVNDWSSVHAVQHLRQSPAAASLAYVAFAIAMTIGRLAADRVSQRLGPRRVVRWGAGVAAAGLLLVVVSPIYPVTLVGWVLFGIGLSGIVPQIFTAAGNLVTGPRAAIMLSRVVTVGYAGMLAGPALIGWIAGAVGINLALTLPLLLCAVGMLFASAVGGRTARA</sequence>
<evidence type="ECO:0000313" key="7">
    <source>
        <dbReference type="EMBL" id="GAA4182608.1"/>
    </source>
</evidence>
<dbReference type="InterPro" id="IPR011701">
    <property type="entry name" value="MFS"/>
</dbReference>
<feature type="domain" description="Major facilitator superfamily (MFS) profile" evidence="6">
    <location>
        <begin position="23"/>
        <end position="405"/>
    </location>
</feature>
<comment type="caution">
    <text evidence="7">The sequence shown here is derived from an EMBL/GenBank/DDBJ whole genome shotgun (WGS) entry which is preliminary data.</text>
</comment>
<feature type="transmembrane region" description="Helical" evidence="5">
    <location>
        <begin position="381"/>
        <end position="401"/>
    </location>
</feature>